<evidence type="ECO:0000313" key="2">
    <source>
        <dbReference type="EMBL" id="EFJ41415.1"/>
    </source>
</evidence>
<dbReference type="PANTHER" id="PTHR21068">
    <property type="entry name" value="SPARTIN"/>
    <property type="match status" value="1"/>
</dbReference>
<dbReference type="GO" id="GO:0005886">
    <property type="term" value="C:plasma membrane"/>
    <property type="evidence" value="ECO:0007669"/>
    <property type="project" value="TreeGrafter"/>
</dbReference>
<sequence>MGKTRVAGASMQDLRKVGVAGVEVVEALYESLADAARIVLAHTHSAATQVAYHKYGPAAAQATDTSMQLMHSVVETGLNVSKLRPTALVKKAIKGTAKNVVLGPRDQLQTPERLYQQSQYTQERPALQEGYYHVPEPTEASSGVAVAASLLPLPGNGINNSIFAAMPPLPSRAPMAAVSTTENNAGPQHNAAAGVIGVYSGRDMTPAIGTVVDGLPVTGPVLGQVVTFENNAPSAEVLQPSTVMAAPGTDQGLPYPTVSNSHYTARYYPAVPRA</sequence>
<proteinExistence type="predicted"/>
<dbReference type="InParanoid" id="D8UFP8"/>
<dbReference type="STRING" id="3068.D8UFP8"/>
<gene>
    <name evidence="2" type="ORF">VOLCADRAFT_107694</name>
</gene>
<dbReference type="AlphaFoldDB" id="D8UFP8"/>
<protein>
    <recommendedName>
        <fullName evidence="1">Senescence domain-containing protein</fullName>
    </recommendedName>
</protein>
<dbReference type="PANTHER" id="PTHR21068:SF43">
    <property type="entry name" value="SPARTIN"/>
    <property type="match status" value="1"/>
</dbReference>
<keyword evidence="3" id="KW-1185">Reference proteome</keyword>
<dbReference type="InterPro" id="IPR009686">
    <property type="entry name" value="Senescence/spartin_C"/>
</dbReference>
<name>D8UFP8_VOLCA</name>
<evidence type="ECO:0000259" key="1">
    <source>
        <dbReference type="Pfam" id="PF06911"/>
    </source>
</evidence>
<dbReference type="InterPro" id="IPR045036">
    <property type="entry name" value="Spartin-like"/>
</dbReference>
<dbReference type="EMBL" id="GL378395">
    <property type="protein sequence ID" value="EFJ41415.1"/>
    <property type="molecule type" value="Genomic_DNA"/>
</dbReference>
<dbReference type="Proteomes" id="UP000001058">
    <property type="component" value="Unassembled WGS sequence"/>
</dbReference>
<accession>D8UFP8</accession>
<dbReference type="OrthoDB" id="20821at2759"/>
<reference evidence="2 3" key="1">
    <citation type="journal article" date="2010" name="Science">
        <title>Genomic analysis of organismal complexity in the multicellular green alga Volvox carteri.</title>
        <authorList>
            <person name="Prochnik S.E."/>
            <person name="Umen J."/>
            <person name="Nedelcu A.M."/>
            <person name="Hallmann A."/>
            <person name="Miller S.M."/>
            <person name="Nishii I."/>
            <person name="Ferris P."/>
            <person name="Kuo A."/>
            <person name="Mitros T."/>
            <person name="Fritz-Laylin L.K."/>
            <person name="Hellsten U."/>
            <person name="Chapman J."/>
            <person name="Simakov O."/>
            <person name="Rensing S.A."/>
            <person name="Terry A."/>
            <person name="Pangilinan J."/>
            <person name="Kapitonov V."/>
            <person name="Jurka J."/>
            <person name="Salamov A."/>
            <person name="Shapiro H."/>
            <person name="Schmutz J."/>
            <person name="Grimwood J."/>
            <person name="Lindquist E."/>
            <person name="Lucas S."/>
            <person name="Grigoriev I.V."/>
            <person name="Schmitt R."/>
            <person name="Kirk D."/>
            <person name="Rokhsar D.S."/>
        </authorList>
    </citation>
    <scope>NUCLEOTIDE SEQUENCE [LARGE SCALE GENOMIC DNA]</scope>
    <source>
        <strain evidence="3">f. Nagariensis / Eve</strain>
    </source>
</reference>
<dbReference type="KEGG" id="vcn:VOLCADRAFT_107694"/>
<dbReference type="GeneID" id="9626971"/>
<dbReference type="RefSeq" id="XP_002957521.1">
    <property type="nucleotide sequence ID" value="XM_002957475.1"/>
</dbReference>
<feature type="domain" description="Senescence" evidence="1">
    <location>
        <begin position="11"/>
        <end position="94"/>
    </location>
</feature>
<dbReference type="Pfam" id="PF06911">
    <property type="entry name" value="Senescence"/>
    <property type="match status" value="1"/>
</dbReference>
<evidence type="ECO:0000313" key="3">
    <source>
        <dbReference type="Proteomes" id="UP000001058"/>
    </source>
</evidence>
<organism evidence="3">
    <name type="scientific">Volvox carteri f. nagariensis</name>
    <dbReference type="NCBI Taxonomy" id="3068"/>
    <lineage>
        <taxon>Eukaryota</taxon>
        <taxon>Viridiplantae</taxon>
        <taxon>Chlorophyta</taxon>
        <taxon>core chlorophytes</taxon>
        <taxon>Chlorophyceae</taxon>
        <taxon>CS clade</taxon>
        <taxon>Chlamydomonadales</taxon>
        <taxon>Volvocaceae</taxon>
        <taxon>Volvox</taxon>
    </lineage>
</organism>